<reference evidence="12" key="2">
    <citation type="journal article" date="2023" name="Plants (Basel)">
        <title>Annotation of the Turnera subulata (Passifloraceae) Draft Genome Reveals the S-Locus Evolved after the Divergence of Turneroideae from Passifloroideae in a Stepwise Manner.</title>
        <authorList>
            <person name="Henning P.M."/>
            <person name="Roalson E.H."/>
            <person name="Mir W."/>
            <person name="McCubbin A.G."/>
            <person name="Shore J.S."/>
        </authorList>
    </citation>
    <scope>NUCLEOTIDE SEQUENCE</scope>
    <source>
        <strain evidence="12">F60SS</strain>
    </source>
</reference>
<keyword evidence="1" id="KW-0521">NADP</keyword>
<comment type="catalytic activity">
    <reaction evidence="8">
        <text>(2S)-flavan-4-ol + NADP(+) = (2S)-flavanone + NADPH + H(+)</text>
        <dbReference type="Rhea" id="RHEA:11228"/>
        <dbReference type="ChEBI" id="CHEBI:15378"/>
        <dbReference type="ChEBI" id="CHEBI:15605"/>
        <dbReference type="ChEBI" id="CHEBI:15606"/>
        <dbReference type="ChEBI" id="CHEBI:57783"/>
        <dbReference type="ChEBI" id="CHEBI:58349"/>
        <dbReference type="EC" id="1.1.1.234"/>
    </reaction>
</comment>
<dbReference type="PANTHER" id="PTHR10366">
    <property type="entry name" value="NAD DEPENDENT EPIMERASE/DEHYDRATASE"/>
    <property type="match status" value="1"/>
</dbReference>
<keyword evidence="13" id="KW-1185">Reference proteome</keyword>
<dbReference type="EC" id="1.1.1.234" evidence="5"/>
<dbReference type="InterPro" id="IPR036291">
    <property type="entry name" value="NAD(P)-bd_dom_sf"/>
</dbReference>
<evidence type="ECO:0000256" key="9">
    <source>
        <dbReference type="ARBA" id="ARBA00049132"/>
    </source>
</evidence>
<evidence type="ECO:0000256" key="5">
    <source>
        <dbReference type="ARBA" id="ARBA00039055"/>
    </source>
</evidence>
<accession>A0A9Q0G577</accession>
<evidence type="ECO:0000313" key="13">
    <source>
        <dbReference type="Proteomes" id="UP001141552"/>
    </source>
</evidence>
<evidence type="ECO:0000256" key="7">
    <source>
        <dbReference type="ARBA" id="ARBA00042087"/>
    </source>
</evidence>
<comment type="similarity">
    <text evidence="4">Belongs to the NAD(P)-dependent epimerase/dehydratase family. Dihydroflavonol-4-reductase subfamily.</text>
</comment>
<dbReference type="CDD" id="cd08958">
    <property type="entry name" value="FR_SDR_e"/>
    <property type="match status" value="1"/>
</dbReference>
<evidence type="ECO:0000256" key="1">
    <source>
        <dbReference type="ARBA" id="ARBA00022857"/>
    </source>
</evidence>
<feature type="compositionally biased region" description="Pro residues" evidence="10">
    <location>
        <begin position="326"/>
        <end position="340"/>
    </location>
</feature>
<dbReference type="InterPro" id="IPR001509">
    <property type="entry name" value="Epimerase_deHydtase"/>
</dbReference>
<keyword evidence="2" id="KW-0560">Oxidoreductase</keyword>
<evidence type="ECO:0000256" key="2">
    <source>
        <dbReference type="ARBA" id="ARBA00023002"/>
    </source>
</evidence>
<evidence type="ECO:0000256" key="10">
    <source>
        <dbReference type="SAM" id="MobiDB-lite"/>
    </source>
</evidence>
<evidence type="ECO:0000256" key="3">
    <source>
        <dbReference type="ARBA" id="ARBA00023241"/>
    </source>
</evidence>
<feature type="domain" description="NAD-dependent epimerase/dehydratase" evidence="11">
    <location>
        <begin position="8"/>
        <end position="248"/>
    </location>
</feature>
<dbReference type="InterPro" id="IPR050425">
    <property type="entry name" value="NAD(P)_dehydrat-like"/>
</dbReference>
<comment type="catalytic activity">
    <reaction evidence="9">
        <text>a (2R,3S,4S)-leucoanthocyanidin + NADP(+) = a (2R,3R)-dihydroflavonol + NADPH + H(+)</text>
        <dbReference type="Rhea" id="RHEA:54444"/>
        <dbReference type="ChEBI" id="CHEBI:15378"/>
        <dbReference type="ChEBI" id="CHEBI:57783"/>
        <dbReference type="ChEBI" id="CHEBI:58349"/>
        <dbReference type="ChEBI" id="CHEBI:138176"/>
        <dbReference type="ChEBI" id="CHEBI:138188"/>
        <dbReference type="EC" id="1.1.1.219"/>
    </reaction>
</comment>
<dbReference type="GO" id="GO:0045552">
    <property type="term" value="F:dihydroflavanol 4-reductase activity"/>
    <property type="evidence" value="ECO:0007669"/>
    <property type="project" value="UniProtKB-EC"/>
</dbReference>
<dbReference type="AlphaFoldDB" id="A0A9Q0G577"/>
<dbReference type="Proteomes" id="UP001141552">
    <property type="component" value="Unassembled WGS sequence"/>
</dbReference>
<dbReference type="Gene3D" id="3.40.50.720">
    <property type="entry name" value="NAD(P)-binding Rossmann-like Domain"/>
    <property type="match status" value="1"/>
</dbReference>
<organism evidence="12 13">
    <name type="scientific">Turnera subulata</name>
    <dbReference type="NCBI Taxonomy" id="218843"/>
    <lineage>
        <taxon>Eukaryota</taxon>
        <taxon>Viridiplantae</taxon>
        <taxon>Streptophyta</taxon>
        <taxon>Embryophyta</taxon>
        <taxon>Tracheophyta</taxon>
        <taxon>Spermatophyta</taxon>
        <taxon>Magnoliopsida</taxon>
        <taxon>eudicotyledons</taxon>
        <taxon>Gunneridae</taxon>
        <taxon>Pentapetalae</taxon>
        <taxon>rosids</taxon>
        <taxon>fabids</taxon>
        <taxon>Malpighiales</taxon>
        <taxon>Passifloraceae</taxon>
        <taxon>Turnera</taxon>
    </lineage>
</organism>
<name>A0A9Q0G577_9ROSI</name>
<protein>
    <recommendedName>
        <fullName evidence="7">Flavanone 4-reductase</fullName>
        <ecNumber evidence="6">1.1.1.219</ecNumber>
        <ecNumber evidence="5">1.1.1.234</ecNumber>
    </recommendedName>
</protein>
<evidence type="ECO:0000259" key="11">
    <source>
        <dbReference type="Pfam" id="PF01370"/>
    </source>
</evidence>
<dbReference type="PANTHER" id="PTHR10366:SF564">
    <property type="entry name" value="STEROL-4-ALPHA-CARBOXYLATE 3-DEHYDROGENASE, DECARBOXYLATING"/>
    <property type="match status" value="1"/>
</dbReference>
<evidence type="ECO:0000256" key="8">
    <source>
        <dbReference type="ARBA" id="ARBA00048870"/>
    </source>
</evidence>
<dbReference type="GO" id="GO:0047890">
    <property type="term" value="F:flavanone 4-reductase activity"/>
    <property type="evidence" value="ECO:0007669"/>
    <property type="project" value="UniProtKB-EC"/>
</dbReference>
<evidence type="ECO:0000256" key="4">
    <source>
        <dbReference type="ARBA" id="ARBA00023445"/>
    </source>
</evidence>
<keyword evidence="3" id="KW-0284">Flavonoid biosynthesis</keyword>
<sequence>MGSEAETVCVTGASGFIGSWLIMRLLEQGYKVRATVRDPDNIKKVKHLLDLPKSKTHLTLWKADLSIEGSFDEAIQGCSGVFHVATPMDFESKDPENEVIKPTINGVLDIMKACAKAKTVRRIVFTSSAGTVDVEEHKKPVYDESCWCDLEFVRSIKMTGWMYFVSKTMAEQAAWKFAKENKIDLVTIIPTLVVGPFIMPSMPPSLITALSLITGNEGHYSILKQGHYVHLDDLCQAHIFLYENPKAEGRYICSSHDADIFELAKLVSKMYPEYNIPTKFKDIDEEKLSPVVFSSKKLVDLGFQYKYSLEDMFAGAVETCRAKGLLPPPPTLPTPPPQVPPHNQAP</sequence>
<dbReference type="SUPFAM" id="SSF51735">
    <property type="entry name" value="NAD(P)-binding Rossmann-fold domains"/>
    <property type="match status" value="1"/>
</dbReference>
<comment type="caution">
    <text evidence="12">The sequence shown here is derived from an EMBL/GenBank/DDBJ whole genome shotgun (WGS) entry which is preliminary data.</text>
</comment>
<dbReference type="GO" id="GO:0009718">
    <property type="term" value="P:anthocyanin-containing compound biosynthetic process"/>
    <property type="evidence" value="ECO:0007669"/>
    <property type="project" value="TreeGrafter"/>
</dbReference>
<dbReference type="Pfam" id="PF01370">
    <property type="entry name" value="Epimerase"/>
    <property type="match status" value="1"/>
</dbReference>
<proteinExistence type="inferred from homology"/>
<dbReference type="FunFam" id="3.40.50.720:FF:000085">
    <property type="entry name" value="Dihydroflavonol reductase"/>
    <property type="match status" value="1"/>
</dbReference>
<dbReference type="EMBL" id="JAKUCV010002594">
    <property type="protein sequence ID" value="KAJ4842091.1"/>
    <property type="molecule type" value="Genomic_DNA"/>
</dbReference>
<gene>
    <name evidence="12" type="ORF">Tsubulata_009446</name>
</gene>
<feature type="region of interest" description="Disordered" evidence="10">
    <location>
        <begin position="325"/>
        <end position="346"/>
    </location>
</feature>
<dbReference type="EC" id="1.1.1.219" evidence="6"/>
<evidence type="ECO:0000313" key="12">
    <source>
        <dbReference type="EMBL" id="KAJ4842091.1"/>
    </source>
</evidence>
<reference evidence="12" key="1">
    <citation type="submission" date="2022-02" db="EMBL/GenBank/DDBJ databases">
        <authorList>
            <person name="Henning P.M."/>
            <person name="McCubbin A.G."/>
            <person name="Shore J.S."/>
        </authorList>
    </citation>
    <scope>NUCLEOTIDE SEQUENCE</scope>
    <source>
        <strain evidence="12">F60SS</strain>
        <tissue evidence="12">Leaves</tissue>
    </source>
</reference>
<dbReference type="OrthoDB" id="2735536at2759"/>
<evidence type="ECO:0000256" key="6">
    <source>
        <dbReference type="ARBA" id="ARBA00039057"/>
    </source>
</evidence>